<evidence type="ECO:0000313" key="11">
    <source>
        <dbReference type="EMBL" id="AUX33951.1"/>
    </source>
</evidence>
<dbReference type="PRINTS" id="PR00032">
    <property type="entry name" value="HTHARAC"/>
</dbReference>
<dbReference type="PROSITE" id="PS00041">
    <property type="entry name" value="HTH_ARAC_FAMILY_1"/>
    <property type="match status" value="1"/>
</dbReference>
<feature type="domain" description="Sigma-54 factor interaction" evidence="10">
    <location>
        <begin position="157"/>
        <end position="367"/>
    </location>
</feature>
<evidence type="ECO:0000259" key="9">
    <source>
        <dbReference type="PROSITE" id="PS01124"/>
    </source>
</evidence>
<dbReference type="InterPro" id="IPR020449">
    <property type="entry name" value="Tscrpt_reg_AraC-type_HTH"/>
</dbReference>
<dbReference type="Pfam" id="PF25601">
    <property type="entry name" value="AAA_lid_14"/>
    <property type="match status" value="1"/>
</dbReference>
<evidence type="ECO:0000256" key="8">
    <source>
        <dbReference type="SAM" id="MobiDB-lite"/>
    </source>
</evidence>
<dbReference type="PANTHER" id="PTHR32071">
    <property type="entry name" value="TRANSCRIPTIONAL REGULATORY PROTEIN"/>
    <property type="match status" value="1"/>
</dbReference>
<dbReference type="SUPFAM" id="SSF46689">
    <property type="entry name" value="Homeodomain-like"/>
    <property type="match status" value="2"/>
</dbReference>
<evidence type="ECO:0000256" key="4">
    <source>
        <dbReference type="ARBA" id="ARBA00023015"/>
    </source>
</evidence>
<evidence type="ECO:0000313" key="12">
    <source>
        <dbReference type="Proteomes" id="UP000295497"/>
    </source>
</evidence>
<sequence length="547" mass="59276">MAARSSGVTLSSVNEVAEALLCAAYQPLPTLPRLLESLMRSLAESTGALEGALWVRGHGALAFRRSGRELHLAWMDAPGATPPPGVALAAQAASIEERLVYGGASVGELRLSFGADPGREAEVAALCQALSRGLAPLVKRYDVQRWAEERLGQPMVLIGASAAIRAVDTFIERVAASPLPVLIHGEFGTEKELIAASIHSLGPDRDGPFAVVHDPGQLRGDALAQLSRSFEQARGGTLFVDGLDELPPPAQSGLLELLRAGQGIRGRADEGRAPPRIIGSSTSDLHRLAREGQFSRSLLMKLDFLSVTLPPLSARREDIKPLVAWVLHRYGHPWDRKSTEELIDVCQEYAWPENIVELERVVVRLAVMTGAEPIRRADILEHTPWIAPAPAHAAGAPGGRSAAPQPQSPSKEIASRWTRMVLAGDFSELPALHDGLGRALVYLSEHYAEPISLSQLARHARVSASHLTYLFKSSLGTSFKPFLGQVRIQRAKQLLETSRQRITDVAITVGFADLSHFEKLFRRLVGVSPRVYRRQAASSGRNDGKTR</sequence>
<dbReference type="PANTHER" id="PTHR32071:SF95">
    <property type="entry name" value="DNA-BINDING TRANSCRIPTIONAL REGULATOR NTRC"/>
    <property type="match status" value="1"/>
</dbReference>
<dbReference type="AlphaFoldDB" id="A0A4P2QV47"/>
<dbReference type="InterPro" id="IPR058031">
    <property type="entry name" value="AAA_lid_NorR"/>
</dbReference>
<feature type="domain" description="HTH araC/xylS-type" evidence="9">
    <location>
        <begin position="437"/>
        <end position="535"/>
    </location>
</feature>
<dbReference type="CDD" id="cd00009">
    <property type="entry name" value="AAA"/>
    <property type="match status" value="1"/>
</dbReference>
<dbReference type="Pfam" id="PF12833">
    <property type="entry name" value="HTH_18"/>
    <property type="match status" value="1"/>
</dbReference>
<name>A0A4P2QV47_SORCE</name>
<dbReference type="InterPro" id="IPR018060">
    <property type="entry name" value="HTH_AraC"/>
</dbReference>
<keyword evidence="4" id="KW-0805">Transcription regulation</keyword>
<dbReference type="SMART" id="SM00342">
    <property type="entry name" value="HTH_ARAC"/>
    <property type="match status" value="1"/>
</dbReference>
<evidence type="ECO:0000256" key="6">
    <source>
        <dbReference type="ARBA" id="ARBA00023159"/>
    </source>
</evidence>
<dbReference type="GO" id="GO:0000160">
    <property type="term" value="P:phosphorelay signal transduction system"/>
    <property type="evidence" value="ECO:0007669"/>
    <property type="project" value="UniProtKB-KW"/>
</dbReference>
<keyword evidence="6" id="KW-0010">Activator</keyword>
<dbReference type="Gene3D" id="3.40.50.300">
    <property type="entry name" value="P-loop containing nucleotide triphosphate hydrolases"/>
    <property type="match status" value="1"/>
</dbReference>
<keyword evidence="3" id="KW-0902">Two-component regulatory system</keyword>
<feature type="compositionally biased region" description="Low complexity" evidence="8">
    <location>
        <begin position="391"/>
        <end position="405"/>
    </location>
</feature>
<evidence type="ECO:0008006" key="13">
    <source>
        <dbReference type="Google" id="ProtNLM"/>
    </source>
</evidence>
<evidence type="ECO:0000256" key="2">
    <source>
        <dbReference type="ARBA" id="ARBA00022840"/>
    </source>
</evidence>
<organism evidence="11 12">
    <name type="scientific">Sorangium cellulosum</name>
    <name type="common">Polyangium cellulosum</name>
    <dbReference type="NCBI Taxonomy" id="56"/>
    <lineage>
        <taxon>Bacteria</taxon>
        <taxon>Pseudomonadati</taxon>
        <taxon>Myxococcota</taxon>
        <taxon>Polyangia</taxon>
        <taxon>Polyangiales</taxon>
        <taxon>Polyangiaceae</taxon>
        <taxon>Sorangium</taxon>
    </lineage>
</organism>
<dbReference type="InterPro" id="IPR018062">
    <property type="entry name" value="HTH_AraC-typ_CS"/>
</dbReference>
<gene>
    <name evidence="11" type="ORF">SOCE836_061190</name>
</gene>
<dbReference type="Pfam" id="PF00158">
    <property type="entry name" value="Sigma54_activat"/>
    <property type="match status" value="1"/>
</dbReference>
<evidence type="ECO:0000259" key="10">
    <source>
        <dbReference type="PROSITE" id="PS50045"/>
    </source>
</evidence>
<evidence type="ECO:0000256" key="7">
    <source>
        <dbReference type="ARBA" id="ARBA00023163"/>
    </source>
</evidence>
<dbReference type="Gene3D" id="1.10.10.60">
    <property type="entry name" value="Homeodomain-like"/>
    <property type="match status" value="1"/>
</dbReference>
<dbReference type="InterPro" id="IPR027417">
    <property type="entry name" value="P-loop_NTPase"/>
</dbReference>
<feature type="region of interest" description="Disordered" evidence="8">
    <location>
        <begin position="391"/>
        <end position="410"/>
    </location>
</feature>
<keyword evidence="5" id="KW-0238">DNA-binding</keyword>
<dbReference type="Proteomes" id="UP000295497">
    <property type="component" value="Chromosome"/>
</dbReference>
<keyword evidence="1" id="KW-0547">Nucleotide-binding</keyword>
<evidence type="ECO:0000256" key="5">
    <source>
        <dbReference type="ARBA" id="ARBA00023125"/>
    </source>
</evidence>
<dbReference type="GO" id="GO:0043565">
    <property type="term" value="F:sequence-specific DNA binding"/>
    <property type="evidence" value="ECO:0007669"/>
    <property type="project" value="InterPro"/>
</dbReference>
<dbReference type="RefSeq" id="WP_129577242.1">
    <property type="nucleotide sequence ID" value="NZ_CP012672.1"/>
</dbReference>
<evidence type="ECO:0000256" key="1">
    <source>
        <dbReference type="ARBA" id="ARBA00022741"/>
    </source>
</evidence>
<dbReference type="SUPFAM" id="SSF52540">
    <property type="entry name" value="P-loop containing nucleoside triphosphate hydrolases"/>
    <property type="match status" value="1"/>
</dbReference>
<keyword evidence="2" id="KW-0067">ATP-binding</keyword>
<reference evidence="11 12" key="1">
    <citation type="submission" date="2015-09" db="EMBL/GenBank/DDBJ databases">
        <title>Sorangium comparison.</title>
        <authorList>
            <person name="Zaburannyi N."/>
            <person name="Bunk B."/>
            <person name="Overmann J."/>
            <person name="Mueller R."/>
        </authorList>
    </citation>
    <scope>NUCLEOTIDE SEQUENCE [LARGE SCALE GENOMIC DNA]</scope>
    <source>
        <strain evidence="11 12">So ce836</strain>
    </source>
</reference>
<proteinExistence type="predicted"/>
<dbReference type="InterPro" id="IPR009057">
    <property type="entry name" value="Homeodomain-like_sf"/>
</dbReference>
<dbReference type="GO" id="GO:0003700">
    <property type="term" value="F:DNA-binding transcription factor activity"/>
    <property type="evidence" value="ECO:0007669"/>
    <property type="project" value="InterPro"/>
</dbReference>
<protein>
    <recommendedName>
        <fullName evidence="13">Transcriptional regulator</fullName>
    </recommendedName>
</protein>
<dbReference type="PROSITE" id="PS01124">
    <property type="entry name" value="HTH_ARAC_FAMILY_2"/>
    <property type="match status" value="1"/>
</dbReference>
<keyword evidence="7" id="KW-0804">Transcription</keyword>
<evidence type="ECO:0000256" key="3">
    <source>
        <dbReference type="ARBA" id="ARBA00023012"/>
    </source>
</evidence>
<dbReference type="InterPro" id="IPR002078">
    <property type="entry name" value="Sigma_54_int"/>
</dbReference>
<dbReference type="PROSITE" id="PS50045">
    <property type="entry name" value="SIGMA54_INTERACT_4"/>
    <property type="match status" value="1"/>
</dbReference>
<dbReference type="Gene3D" id="1.10.8.60">
    <property type="match status" value="1"/>
</dbReference>
<accession>A0A4P2QV47</accession>
<dbReference type="EMBL" id="CP012672">
    <property type="protein sequence ID" value="AUX33951.1"/>
    <property type="molecule type" value="Genomic_DNA"/>
</dbReference>
<dbReference type="GO" id="GO:0005524">
    <property type="term" value="F:ATP binding"/>
    <property type="evidence" value="ECO:0007669"/>
    <property type="project" value="UniProtKB-KW"/>
</dbReference>